<evidence type="ECO:0000313" key="1">
    <source>
        <dbReference type="EMBL" id="KRZ11816.1"/>
    </source>
</evidence>
<evidence type="ECO:0000313" key="2">
    <source>
        <dbReference type="Proteomes" id="UP000055024"/>
    </source>
</evidence>
<gene>
    <name evidence="1" type="ORF">T11_9121</name>
</gene>
<comment type="caution">
    <text evidence="1">The sequence shown here is derived from an EMBL/GenBank/DDBJ whole genome shotgun (WGS) entry which is preliminary data.</text>
</comment>
<sequence length="67" mass="7160">MWIQDTAILSHIICRAVRTISESLPAFPFSQSFLGGCSGGTFFITETLASIALGSFAPIKSTASLHR</sequence>
<name>A0A0V1HM11_9BILA</name>
<organism evidence="1 2">
    <name type="scientific">Trichinella zimbabwensis</name>
    <dbReference type="NCBI Taxonomy" id="268475"/>
    <lineage>
        <taxon>Eukaryota</taxon>
        <taxon>Metazoa</taxon>
        <taxon>Ecdysozoa</taxon>
        <taxon>Nematoda</taxon>
        <taxon>Enoplea</taxon>
        <taxon>Dorylaimia</taxon>
        <taxon>Trichinellida</taxon>
        <taxon>Trichinellidae</taxon>
        <taxon>Trichinella</taxon>
    </lineage>
</organism>
<dbReference type="OrthoDB" id="10360238at2759"/>
<proteinExistence type="predicted"/>
<dbReference type="AlphaFoldDB" id="A0A0V1HM11"/>
<accession>A0A0V1HM11</accession>
<reference evidence="1 2" key="1">
    <citation type="submission" date="2015-01" db="EMBL/GenBank/DDBJ databases">
        <title>Evolution of Trichinella species and genotypes.</title>
        <authorList>
            <person name="Korhonen P.K."/>
            <person name="Edoardo P."/>
            <person name="Giuseppe L.R."/>
            <person name="Gasser R.B."/>
        </authorList>
    </citation>
    <scope>NUCLEOTIDE SEQUENCE [LARGE SCALE GENOMIC DNA]</scope>
    <source>
        <strain evidence="1">ISS1029</strain>
    </source>
</reference>
<dbReference type="Proteomes" id="UP000055024">
    <property type="component" value="Unassembled WGS sequence"/>
</dbReference>
<dbReference type="EMBL" id="JYDP01000046">
    <property type="protein sequence ID" value="KRZ11816.1"/>
    <property type="molecule type" value="Genomic_DNA"/>
</dbReference>
<keyword evidence="2" id="KW-1185">Reference proteome</keyword>
<protein>
    <submittedName>
        <fullName evidence="1">Uncharacterized protein</fullName>
    </submittedName>
</protein>